<protein>
    <submittedName>
        <fullName evidence="3">SPOR domain-containing protein</fullName>
    </submittedName>
</protein>
<evidence type="ECO:0000259" key="2">
    <source>
        <dbReference type="Pfam" id="PF05036"/>
    </source>
</evidence>
<dbReference type="Gene3D" id="3.30.70.1070">
    <property type="entry name" value="Sporulation related repeat"/>
    <property type="match status" value="1"/>
</dbReference>
<dbReference type="Pfam" id="PF05036">
    <property type="entry name" value="SPOR"/>
    <property type="match status" value="1"/>
</dbReference>
<evidence type="ECO:0000256" key="1">
    <source>
        <dbReference type="SAM" id="SignalP"/>
    </source>
</evidence>
<keyword evidence="1" id="KW-0732">Signal</keyword>
<organism evidence="3 4">
    <name type="scientific">Candidatus Merdivivens pullistercoris</name>
    <dbReference type="NCBI Taxonomy" id="2840873"/>
    <lineage>
        <taxon>Bacteria</taxon>
        <taxon>Pseudomonadati</taxon>
        <taxon>Bacteroidota</taxon>
        <taxon>Bacteroidia</taxon>
        <taxon>Bacteroidales</taxon>
        <taxon>Muribaculaceae</taxon>
        <taxon>Muribaculaceae incertae sedis</taxon>
        <taxon>Candidatus Merdivivens</taxon>
    </lineage>
</organism>
<reference evidence="3" key="1">
    <citation type="submission" date="2020-10" db="EMBL/GenBank/DDBJ databases">
        <authorList>
            <person name="Gilroy R."/>
        </authorList>
    </citation>
    <scope>NUCLEOTIDE SEQUENCE</scope>
    <source>
        <strain evidence="3">10037</strain>
    </source>
</reference>
<evidence type="ECO:0000313" key="3">
    <source>
        <dbReference type="EMBL" id="MBO8466106.1"/>
    </source>
</evidence>
<comment type="caution">
    <text evidence="3">The sequence shown here is derived from an EMBL/GenBank/DDBJ whole genome shotgun (WGS) entry which is preliminary data.</text>
</comment>
<name>A0A9D9I6T8_9BACT</name>
<gene>
    <name evidence="3" type="ORF">IAB93_08975</name>
</gene>
<evidence type="ECO:0000313" key="4">
    <source>
        <dbReference type="Proteomes" id="UP000823597"/>
    </source>
</evidence>
<feature type="signal peptide" evidence="1">
    <location>
        <begin position="1"/>
        <end position="21"/>
    </location>
</feature>
<feature type="domain" description="SPOR" evidence="2">
    <location>
        <begin position="110"/>
        <end position="184"/>
    </location>
</feature>
<sequence>MKLNKNSILILLAAPVLLGSAVETPGADAAKAAVADTLSFAADTFAFAAIDTSLYVVKDTAVYLPAPLCDSSLVGKSIFDLLQGVELRQNVSIRTAMAEHIRLNAGRKISGYRIRIYFDNRQNARSESERIEKEFRTLFPEMQVYRSYANPYFKVTVGDFRTRSEALSVLSGIKSIYPSAFLVKENISYPPIDGENPVVLDTVTIVRPKTPAVSSGTGVSSL</sequence>
<dbReference type="GO" id="GO:0042834">
    <property type="term" value="F:peptidoglycan binding"/>
    <property type="evidence" value="ECO:0007669"/>
    <property type="project" value="InterPro"/>
</dbReference>
<dbReference type="EMBL" id="JADIME010000093">
    <property type="protein sequence ID" value="MBO8466106.1"/>
    <property type="molecule type" value="Genomic_DNA"/>
</dbReference>
<dbReference type="InterPro" id="IPR007730">
    <property type="entry name" value="SPOR-like_dom"/>
</dbReference>
<dbReference type="Proteomes" id="UP000823597">
    <property type="component" value="Unassembled WGS sequence"/>
</dbReference>
<dbReference type="InterPro" id="IPR036680">
    <property type="entry name" value="SPOR-like_sf"/>
</dbReference>
<accession>A0A9D9I6T8</accession>
<feature type="chain" id="PRO_5038868160" evidence="1">
    <location>
        <begin position="22"/>
        <end position="222"/>
    </location>
</feature>
<proteinExistence type="predicted"/>
<dbReference type="AlphaFoldDB" id="A0A9D9I6T8"/>
<reference evidence="3" key="2">
    <citation type="journal article" date="2021" name="PeerJ">
        <title>Extensive microbial diversity within the chicken gut microbiome revealed by metagenomics and culture.</title>
        <authorList>
            <person name="Gilroy R."/>
            <person name="Ravi A."/>
            <person name="Getino M."/>
            <person name="Pursley I."/>
            <person name="Horton D.L."/>
            <person name="Alikhan N.F."/>
            <person name="Baker D."/>
            <person name="Gharbi K."/>
            <person name="Hall N."/>
            <person name="Watson M."/>
            <person name="Adriaenssens E.M."/>
            <person name="Foster-Nyarko E."/>
            <person name="Jarju S."/>
            <person name="Secka A."/>
            <person name="Antonio M."/>
            <person name="Oren A."/>
            <person name="Chaudhuri R.R."/>
            <person name="La Ragione R."/>
            <person name="Hildebrand F."/>
            <person name="Pallen M.J."/>
        </authorList>
    </citation>
    <scope>NUCLEOTIDE SEQUENCE</scope>
    <source>
        <strain evidence="3">10037</strain>
    </source>
</reference>